<dbReference type="InterPro" id="IPR038068">
    <property type="entry name" value="YcgL-like_sf"/>
</dbReference>
<evidence type="ECO:0000256" key="1">
    <source>
        <dbReference type="HAMAP-Rule" id="MF_01866"/>
    </source>
</evidence>
<dbReference type="eggNOG" id="COG3100">
    <property type="taxonomic scope" value="Bacteria"/>
</dbReference>
<dbReference type="PANTHER" id="PTHR38109:SF1">
    <property type="entry name" value="PROTEIN YCGL"/>
    <property type="match status" value="1"/>
</dbReference>
<evidence type="ECO:0000313" key="4">
    <source>
        <dbReference type="Proteomes" id="UP000035062"/>
    </source>
</evidence>
<dbReference type="EMBL" id="AKKU01000011">
    <property type="protein sequence ID" value="EIW89610.1"/>
    <property type="molecule type" value="Genomic_DNA"/>
</dbReference>
<dbReference type="Gene3D" id="3.10.510.20">
    <property type="entry name" value="YcgL domain"/>
    <property type="match status" value="1"/>
</dbReference>
<dbReference type="PATRIC" id="fig|1195246.3.peg.1163"/>
<protein>
    <recommendedName>
        <fullName evidence="1">YcgL domain-containing protein AGRI_05892</fullName>
    </recommendedName>
</protein>
<dbReference type="AlphaFoldDB" id="I9DTY6"/>
<feature type="domain" description="YcgL" evidence="2">
    <location>
        <begin position="1"/>
        <end position="85"/>
    </location>
</feature>
<keyword evidence="4" id="KW-1185">Reference proteome</keyword>
<proteinExistence type="inferred from homology"/>
<reference evidence="3 4" key="1">
    <citation type="journal article" date="2012" name="J. Bacteriol.">
        <title>Genome Sequence of Pectin-Degrading Alishewanella agri, Isolated from Landfill Soil.</title>
        <authorList>
            <person name="Kim J."/>
            <person name="Jung J."/>
            <person name="Sung J.S."/>
            <person name="Chun J."/>
            <person name="Park W."/>
        </authorList>
    </citation>
    <scope>NUCLEOTIDE SEQUENCE [LARGE SCALE GENOMIC DNA]</scope>
    <source>
        <strain evidence="3 4">BL06</strain>
    </source>
</reference>
<dbReference type="HAMAP" id="MF_01866">
    <property type="entry name" value="UPF0745"/>
    <property type="match status" value="1"/>
</dbReference>
<evidence type="ECO:0000313" key="3">
    <source>
        <dbReference type="EMBL" id="EIW89610.1"/>
    </source>
</evidence>
<dbReference type="RefSeq" id="WP_008984091.1">
    <property type="nucleotide sequence ID" value="NZ_AKKU01000011.1"/>
</dbReference>
<dbReference type="STRING" id="1195246.AGRI_05892"/>
<sequence length="96" mass="10832">MLSAVYRSPRKEGTYLYVEKRDDFSKVPPALLQTFGQPLLITVLNLAKREHLAQADIEKVKAALLEQGYYLQLPPPVEDLLATHKAALQQAEVNKE</sequence>
<gene>
    <name evidence="3" type="ORF">AGRI_05892</name>
</gene>
<dbReference type="Proteomes" id="UP000035062">
    <property type="component" value="Unassembled WGS sequence"/>
</dbReference>
<dbReference type="InterPro" id="IPR027354">
    <property type="entry name" value="YcgL_dom"/>
</dbReference>
<organism evidence="3 4">
    <name type="scientific">Alishewanella agri BL06</name>
    <dbReference type="NCBI Taxonomy" id="1195246"/>
    <lineage>
        <taxon>Bacteria</taxon>
        <taxon>Pseudomonadati</taxon>
        <taxon>Pseudomonadota</taxon>
        <taxon>Gammaproteobacteria</taxon>
        <taxon>Alteromonadales</taxon>
        <taxon>Alteromonadaceae</taxon>
        <taxon>Alishewanella</taxon>
    </lineage>
</organism>
<evidence type="ECO:0000259" key="2">
    <source>
        <dbReference type="PROSITE" id="PS51648"/>
    </source>
</evidence>
<dbReference type="Pfam" id="PF05166">
    <property type="entry name" value="YcgL"/>
    <property type="match status" value="1"/>
</dbReference>
<comment type="caution">
    <text evidence="3">The sequence shown here is derived from an EMBL/GenBank/DDBJ whole genome shotgun (WGS) entry which is preliminary data.</text>
</comment>
<dbReference type="PROSITE" id="PS51648">
    <property type="entry name" value="YCGL"/>
    <property type="match status" value="1"/>
</dbReference>
<accession>I9DTY6</accession>
<dbReference type="PANTHER" id="PTHR38109">
    <property type="entry name" value="PROTEIN YCGL"/>
    <property type="match status" value="1"/>
</dbReference>
<dbReference type="SUPFAM" id="SSF160191">
    <property type="entry name" value="YcgL-like"/>
    <property type="match status" value="1"/>
</dbReference>
<name>I9DTY6_9ALTE</name>